<sequence length="400" mass="45016">MKIRDYSTPNGLEKETNNSERDVVAQFGPEKQAQPTISHTEQGLLAPIRFHELDWATQFLPKIDLMDKDYGRYRQSGPRPDTRLLRQLALEGVTRSARTDSPRRIGRNEFRRLAEAAAIEERRGGYLLLGDGFGSGPTGPGPTDEHSFHLHHRDFTVTPIADQIGPIDSVSKTKYYDLKNHFSEPQCKMTILPLNSGKPRTCVTLNGSGIQLAVGPQSLWLRNHNYGLAQRIMSEQEKAPNPASIQLLAQHDTEAVKSPHHHDRETAPSTQEDEHQALHDEPNTVQQFSLTEKPDQQDPSRSNFHMIAYTVDSDEDALLLFLKSSESFPDGSQQIIISSPPDSSRAISKLDEVDKDVRASGNTAFSSPCWEATMRRVVNYHSSWARQQQVELFDASDKWV</sequence>
<keyword evidence="3" id="KW-1185">Reference proteome</keyword>
<evidence type="ECO:0000313" key="3">
    <source>
        <dbReference type="Proteomes" id="UP000250235"/>
    </source>
</evidence>
<proteinExistence type="predicted"/>
<evidence type="ECO:0000256" key="1">
    <source>
        <dbReference type="SAM" id="MobiDB-lite"/>
    </source>
</evidence>
<evidence type="ECO:0000313" key="2">
    <source>
        <dbReference type="EMBL" id="KZV25035.1"/>
    </source>
</evidence>
<dbReference type="EMBL" id="KV012260">
    <property type="protein sequence ID" value="KZV25035.1"/>
    <property type="molecule type" value="Genomic_DNA"/>
</dbReference>
<feature type="region of interest" description="Disordered" evidence="1">
    <location>
        <begin position="254"/>
        <end position="278"/>
    </location>
</feature>
<organism evidence="2 3">
    <name type="scientific">Dorcoceras hygrometricum</name>
    <dbReference type="NCBI Taxonomy" id="472368"/>
    <lineage>
        <taxon>Eukaryota</taxon>
        <taxon>Viridiplantae</taxon>
        <taxon>Streptophyta</taxon>
        <taxon>Embryophyta</taxon>
        <taxon>Tracheophyta</taxon>
        <taxon>Spermatophyta</taxon>
        <taxon>Magnoliopsida</taxon>
        <taxon>eudicotyledons</taxon>
        <taxon>Gunneridae</taxon>
        <taxon>Pentapetalae</taxon>
        <taxon>asterids</taxon>
        <taxon>lamiids</taxon>
        <taxon>Lamiales</taxon>
        <taxon>Gesneriaceae</taxon>
        <taxon>Didymocarpoideae</taxon>
        <taxon>Trichosporeae</taxon>
        <taxon>Loxocarpinae</taxon>
        <taxon>Dorcoceras</taxon>
    </lineage>
</organism>
<dbReference type="Proteomes" id="UP000250235">
    <property type="component" value="Unassembled WGS sequence"/>
</dbReference>
<name>A0A2Z7AT63_9LAMI</name>
<protein>
    <submittedName>
        <fullName evidence="2">Uncharacterized protein</fullName>
    </submittedName>
</protein>
<feature type="region of interest" description="Disordered" evidence="1">
    <location>
        <begin position="1"/>
        <end position="20"/>
    </location>
</feature>
<gene>
    <name evidence="2" type="ORF">F511_27959</name>
</gene>
<reference evidence="2 3" key="1">
    <citation type="journal article" date="2015" name="Proc. Natl. Acad. Sci. U.S.A.">
        <title>The resurrection genome of Boea hygrometrica: A blueprint for survival of dehydration.</title>
        <authorList>
            <person name="Xiao L."/>
            <person name="Yang G."/>
            <person name="Zhang L."/>
            <person name="Yang X."/>
            <person name="Zhao S."/>
            <person name="Ji Z."/>
            <person name="Zhou Q."/>
            <person name="Hu M."/>
            <person name="Wang Y."/>
            <person name="Chen M."/>
            <person name="Xu Y."/>
            <person name="Jin H."/>
            <person name="Xiao X."/>
            <person name="Hu G."/>
            <person name="Bao F."/>
            <person name="Hu Y."/>
            <person name="Wan P."/>
            <person name="Li L."/>
            <person name="Deng X."/>
            <person name="Kuang T."/>
            <person name="Xiang C."/>
            <person name="Zhu J.K."/>
            <person name="Oliver M.J."/>
            <person name="He Y."/>
        </authorList>
    </citation>
    <scope>NUCLEOTIDE SEQUENCE [LARGE SCALE GENOMIC DNA]</scope>
    <source>
        <strain evidence="3">cv. XS01</strain>
    </source>
</reference>
<accession>A0A2Z7AT63</accession>
<dbReference type="AlphaFoldDB" id="A0A2Z7AT63"/>